<dbReference type="Proteomes" id="UP001305414">
    <property type="component" value="Unassembled WGS sequence"/>
</dbReference>
<dbReference type="EMBL" id="JAWHQM010000043">
    <property type="protein sequence ID" value="KAK5634582.1"/>
    <property type="molecule type" value="Genomic_DNA"/>
</dbReference>
<name>A0AAN7Z9F9_9PEZI</name>
<evidence type="ECO:0000313" key="4">
    <source>
        <dbReference type="Proteomes" id="UP001305414"/>
    </source>
</evidence>
<proteinExistence type="predicted"/>
<evidence type="ECO:0000313" key="3">
    <source>
        <dbReference type="EMBL" id="KAK5634582.1"/>
    </source>
</evidence>
<sequence>MYNTKILFSVAAFVSASMAQISTPFPDPACASSITALLASAPTIPPAVASAIQAASPEPNVNPLQDPAAYVSLLCSVAGELPAPALSEFKTFGSELLGFAATEIESYDGIVTKCVTTGAPASSITSYIHSIASHPGELCKIEASPTNGTASAPPYPTATGNGTTTSTGLPTSAISMAGAAIPTGVLAGAVAVGGLLGAVALL</sequence>
<dbReference type="AlphaFoldDB" id="A0AAN7Z9F9"/>
<feature type="chain" id="PRO_5042939669" evidence="2">
    <location>
        <begin position="20"/>
        <end position="202"/>
    </location>
</feature>
<reference evidence="3 4" key="1">
    <citation type="submission" date="2023-10" db="EMBL/GenBank/DDBJ databases">
        <title>Draft genome sequence of Xylaria bambusicola isolate GMP-LS, the root and basal stem rot pathogen of sugarcane in Indonesia.</title>
        <authorList>
            <person name="Selvaraj P."/>
            <person name="Muralishankar V."/>
            <person name="Muruganantham S."/>
            <person name="Sp S."/>
            <person name="Haryani S."/>
            <person name="Lau K.J.X."/>
            <person name="Naqvi N.I."/>
        </authorList>
    </citation>
    <scope>NUCLEOTIDE SEQUENCE [LARGE SCALE GENOMIC DNA]</scope>
    <source>
        <strain evidence="3">GMP-LS</strain>
    </source>
</reference>
<evidence type="ECO:0000256" key="1">
    <source>
        <dbReference type="SAM" id="MobiDB-lite"/>
    </source>
</evidence>
<keyword evidence="2" id="KW-0732">Signal</keyword>
<comment type="caution">
    <text evidence="3">The sequence shown here is derived from an EMBL/GenBank/DDBJ whole genome shotgun (WGS) entry which is preliminary data.</text>
</comment>
<evidence type="ECO:0000256" key="2">
    <source>
        <dbReference type="SAM" id="SignalP"/>
    </source>
</evidence>
<gene>
    <name evidence="3" type="ORF">RRF57_010295</name>
</gene>
<keyword evidence="4" id="KW-1185">Reference proteome</keyword>
<protein>
    <submittedName>
        <fullName evidence="3">Uncharacterized protein</fullName>
    </submittedName>
</protein>
<organism evidence="3 4">
    <name type="scientific">Xylaria bambusicola</name>
    <dbReference type="NCBI Taxonomy" id="326684"/>
    <lineage>
        <taxon>Eukaryota</taxon>
        <taxon>Fungi</taxon>
        <taxon>Dikarya</taxon>
        <taxon>Ascomycota</taxon>
        <taxon>Pezizomycotina</taxon>
        <taxon>Sordariomycetes</taxon>
        <taxon>Xylariomycetidae</taxon>
        <taxon>Xylariales</taxon>
        <taxon>Xylariaceae</taxon>
        <taxon>Xylaria</taxon>
    </lineage>
</organism>
<feature type="signal peptide" evidence="2">
    <location>
        <begin position="1"/>
        <end position="19"/>
    </location>
</feature>
<feature type="region of interest" description="Disordered" evidence="1">
    <location>
        <begin position="142"/>
        <end position="164"/>
    </location>
</feature>
<accession>A0AAN7Z9F9</accession>